<feature type="domain" description="Transposase IS204/IS1001/IS1096/IS1165 zinc-finger" evidence="2">
    <location>
        <begin position="41"/>
        <end position="82"/>
    </location>
</feature>
<gene>
    <name evidence="3" type="ORF">DXC78_12575</name>
</gene>
<evidence type="ECO:0000313" key="4">
    <source>
        <dbReference type="Proteomes" id="UP000260721"/>
    </source>
</evidence>
<comment type="caution">
    <text evidence="3">The sequence shown here is derived from an EMBL/GenBank/DDBJ whole genome shotgun (WGS) entry which is preliminary data.</text>
</comment>
<dbReference type="EMBL" id="QUSK01000046">
    <property type="protein sequence ID" value="RGD72755.1"/>
    <property type="molecule type" value="Genomic_DNA"/>
</dbReference>
<organism evidence="3 4">
    <name type="scientific">Faecalicoccus pleomorphus</name>
    <dbReference type="NCBI Taxonomy" id="1323"/>
    <lineage>
        <taxon>Bacteria</taxon>
        <taxon>Bacillati</taxon>
        <taxon>Bacillota</taxon>
        <taxon>Erysipelotrichia</taxon>
        <taxon>Erysipelotrichales</taxon>
        <taxon>Erysipelotrichaceae</taxon>
        <taxon>Faecalicoccus</taxon>
    </lineage>
</organism>
<dbReference type="InterPro" id="IPR002560">
    <property type="entry name" value="Transposase_DDE"/>
</dbReference>
<proteinExistence type="predicted"/>
<accession>A0A3E3DUD4</accession>
<dbReference type="InterPro" id="IPR047951">
    <property type="entry name" value="Transpos_ISL3"/>
</dbReference>
<dbReference type="NCBIfam" id="NF033550">
    <property type="entry name" value="transpos_ISL3"/>
    <property type="match status" value="1"/>
</dbReference>
<evidence type="ECO:0000259" key="1">
    <source>
        <dbReference type="Pfam" id="PF01610"/>
    </source>
</evidence>
<dbReference type="PANTHER" id="PTHR33498:SF1">
    <property type="entry name" value="TRANSPOSASE FOR INSERTION SEQUENCE ELEMENT IS1557"/>
    <property type="match status" value="1"/>
</dbReference>
<dbReference type="InterPro" id="IPR029261">
    <property type="entry name" value="Transposase_Znf"/>
</dbReference>
<feature type="domain" description="Transposase IS204/IS1001/IS1096/IS1165 DDE" evidence="1">
    <location>
        <begin position="155"/>
        <end position="386"/>
    </location>
</feature>
<dbReference type="Pfam" id="PF01610">
    <property type="entry name" value="DDE_Tnp_ISL3"/>
    <property type="match status" value="1"/>
</dbReference>
<dbReference type="PANTHER" id="PTHR33498">
    <property type="entry name" value="TRANSPOSASE FOR INSERTION SEQUENCE ELEMENT IS1557"/>
    <property type="match status" value="1"/>
</dbReference>
<dbReference type="Pfam" id="PF14690">
    <property type="entry name" value="Zn_ribbon_ISL3"/>
    <property type="match status" value="1"/>
</dbReference>
<evidence type="ECO:0000313" key="3">
    <source>
        <dbReference type="EMBL" id="RGD72755.1"/>
    </source>
</evidence>
<protein>
    <submittedName>
        <fullName evidence="3">ISL3 family transposase</fullName>
    </submittedName>
</protein>
<reference evidence="3 4" key="1">
    <citation type="submission" date="2018-08" db="EMBL/GenBank/DDBJ databases">
        <title>A genome reference for cultivated species of the human gut microbiota.</title>
        <authorList>
            <person name="Zou Y."/>
            <person name="Xue W."/>
            <person name="Luo G."/>
        </authorList>
    </citation>
    <scope>NUCLEOTIDE SEQUENCE [LARGE SCALE GENOMIC DNA]</scope>
    <source>
        <strain evidence="3 4">TF08-11</strain>
    </source>
</reference>
<name>A0A3E3DUD4_9FIRM</name>
<sequence length="411" mass="47776">MPDNYDIGLPEFDVIDRKESSSGDYVYVLKLKDELKEQYKTCPQCGARMHVHKKSVRKIRDLNERGHNVGLAIQAVRYRCSNKDCGYICSEEYPSIDSGKMTIRLRESIKEDAFLAPFKEVADKYALSVPTVALLFKEKADELRKEAEVYAPRVLGIDEVHLDRKYYGVFVDIERRSIIEITKSRSKATVKAYINSLPNKENIIAVTMDMWAQYRDAVHDTLPGVPVVIDKFHVIKELNAQMDAVRASISNDIREREARTALKNNRFLLLKGTENLTPLQVQKLRELLEKYPKFSDPYDMKEIFRAIYLSESRAEAEATYEEWVRILHDEKHLTCFDSFINTVNRWHTEIFNYFDYPYTNAQTESMNNRIREIDGAGRGYSFEVLRDKMVLRPYVARRSGAVDFSVLDEDD</sequence>
<evidence type="ECO:0000259" key="2">
    <source>
        <dbReference type="Pfam" id="PF14690"/>
    </source>
</evidence>
<dbReference type="RefSeq" id="WP_117447339.1">
    <property type="nucleotide sequence ID" value="NZ_QUSK01000046.1"/>
</dbReference>
<dbReference type="Proteomes" id="UP000260721">
    <property type="component" value="Unassembled WGS sequence"/>
</dbReference>
<dbReference type="AlphaFoldDB" id="A0A3E3DUD4"/>